<keyword evidence="1" id="KW-1133">Transmembrane helix</keyword>
<keyword evidence="1" id="KW-0472">Membrane</keyword>
<dbReference type="Proteomes" id="UP001501310">
    <property type="component" value="Unassembled WGS sequence"/>
</dbReference>
<protein>
    <submittedName>
        <fullName evidence="2">Uncharacterized protein</fullName>
    </submittedName>
</protein>
<feature type="transmembrane region" description="Helical" evidence="1">
    <location>
        <begin position="15"/>
        <end position="33"/>
    </location>
</feature>
<dbReference type="EMBL" id="BAAAZD010000001">
    <property type="protein sequence ID" value="GAA3999714.1"/>
    <property type="molecule type" value="Genomic_DNA"/>
</dbReference>
<organism evidence="2 3">
    <name type="scientific">Sphingomonas humi</name>
    <dbReference type="NCBI Taxonomy" id="335630"/>
    <lineage>
        <taxon>Bacteria</taxon>
        <taxon>Pseudomonadati</taxon>
        <taxon>Pseudomonadota</taxon>
        <taxon>Alphaproteobacteria</taxon>
        <taxon>Sphingomonadales</taxon>
        <taxon>Sphingomonadaceae</taxon>
        <taxon>Sphingomonas</taxon>
    </lineage>
</organism>
<dbReference type="RefSeq" id="WP_344708794.1">
    <property type="nucleotide sequence ID" value="NZ_BAAAZD010000001.1"/>
</dbReference>
<accession>A0ABP7RMM5</accession>
<name>A0ABP7RMM5_9SPHN</name>
<gene>
    <name evidence="2" type="ORF">GCM10022211_07210</name>
</gene>
<evidence type="ECO:0000256" key="1">
    <source>
        <dbReference type="SAM" id="Phobius"/>
    </source>
</evidence>
<proteinExistence type="predicted"/>
<evidence type="ECO:0000313" key="2">
    <source>
        <dbReference type="EMBL" id="GAA3999714.1"/>
    </source>
</evidence>
<sequence length="92" mass="10419">MRNGQEPSGTGWRDLLLIGLLWCIIWAILYMALEWAARQWGRDWLNQRYKRTSMAAVIAVAGAALIGSWIADALGFKPNRRPEKLDSKPPLP</sequence>
<evidence type="ECO:0000313" key="3">
    <source>
        <dbReference type="Proteomes" id="UP001501310"/>
    </source>
</evidence>
<feature type="transmembrane region" description="Helical" evidence="1">
    <location>
        <begin position="54"/>
        <end position="71"/>
    </location>
</feature>
<keyword evidence="1" id="KW-0812">Transmembrane</keyword>
<comment type="caution">
    <text evidence="2">The sequence shown here is derived from an EMBL/GenBank/DDBJ whole genome shotgun (WGS) entry which is preliminary data.</text>
</comment>
<keyword evidence="3" id="KW-1185">Reference proteome</keyword>
<reference evidence="3" key="1">
    <citation type="journal article" date="2019" name="Int. J. Syst. Evol. Microbiol.">
        <title>The Global Catalogue of Microorganisms (GCM) 10K type strain sequencing project: providing services to taxonomists for standard genome sequencing and annotation.</title>
        <authorList>
            <consortium name="The Broad Institute Genomics Platform"/>
            <consortium name="The Broad Institute Genome Sequencing Center for Infectious Disease"/>
            <person name="Wu L."/>
            <person name="Ma J."/>
        </authorList>
    </citation>
    <scope>NUCLEOTIDE SEQUENCE [LARGE SCALE GENOMIC DNA]</scope>
    <source>
        <strain evidence="3">JCM 16603</strain>
    </source>
</reference>